<keyword evidence="2 5" id="KW-0812">Transmembrane</keyword>
<feature type="transmembrane region" description="Helical" evidence="5">
    <location>
        <begin position="40"/>
        <end position="63"/>
    </location>
</feature>
<dbReference type="Gene3D" id="1.20.1250.20">
    <property type="entry name" value="MFS general substrate transporter like domains"/>
    <property type="match status" value="2"/>
</dbReference>
<feature type="transmembrane region" description="Helical" evidence="5">
    <location>
        <begin position="277"/>
        <end position="295"/>
    </location>
</feature>
<feature type="transmembrane region" description="Helical" evidence="5">
    <location>
        <begin position="164"/>
        <end position="183"/>
    </location>
</feature>
<feature type="transmembrane region" description="Helical" evidence="5">
    <location>
        <begin position="301"/>
        <end position="324"/>
    </location>
</feature>
<comment type="subcellular location">
    <subcellularLocation>
        <location evidence="1">Membrane</location>
        <topology evidence="1">Multi-pass membrane protein</topology>
    </subcellularLocation>
</comment>
<evidence type="ECO:0000256" key="3">
    <source>
        <dbReference type="ARBA" id="ARBA00022989"/>
    </source>
</evidence>
<organism evidence="7 8">
    <name type="scientific">Croceibacterium soli</name>
    <dbReference type="NCBI Taxonomy" id="1739690"/>
    <lineage>
        <taxon>Bacteria</taxon>
        <taxon>Pseudomonadati</taxon>
        <taxon>Pseudomonadota</taxon>
        <taxon>Alphaproteobacteria</taxon>
        <taxon>Sphingomonadales</taxon>
        <taxon>Erythrobacteraceae</taxon>
        <taxon>Croceibacterium</taxon>
    </lineage>
</organism>
<evidence type="ECO:0000256" key="1">
    <source>
        <dbReference type="ARBA" id="ARBA00004141"/>
    </source>
</evidence>
<dbReference type="InterPro" id="IPR036259">
    <property type="entry name" value="MFS_trans_sf"/>
</dbReference>
<feature type="transmembrane region" description="Helical" evidence="5">
    <location>
        <begin position="209"/>
        <end position="231"/>
    </location>
</feature>
<feature type="transmembrane region" description="Helical" evidence="5">
    <location>
        <begin position="336"/>
        <end position="360"/>
    </location>
</feature>
<keyword evidence="4 5" id="KW-0472">Membrane</keyword>
<dbReference type="EMBL" id="WTYK01000006">
    <property type="protein sequence ID" value="MXP42157.1"/>
    <property type="molecule type" value="Genomic_DNA"/>
</dbReference>
<dbReference type="GO" id="GO:0005886">
    <property type="term" value="C:plasma membrane"/>
    <property type="evidence" value="ECO:0007669"/>
    <property type="project" value="TreeGrafter"/>
</dbReference>
<evidence type="ECO:0000313" key="7">
    <source>
        <dbReference type="EMBL" id="MXP42157.1"/>
    </source>
</evidence>
<dbReference type="SUPFAM" id="SSF103473">
    <property type="entry name" value="MFS general substrate transporter"/>
    <property type="match status" value="1"/>
</dbReference>
<feature type="transmembrane region" description="Helical" evidence="5">
    <location>
        <begin position="132"/>
        <end position="152"/>
    </location>
</feature>
<dbReference type="PANTHER" id="PTHR23508:SF10">
    <property type="entry name" value="CARBOXYLIC ACID TRANSPORTER PROTEIN HOMOLOG"/>
    <property type="match status" value="1"/>
</dbReference>
<feature type="transmembrane region" description="Helical" evidence="5">
    <location>
        <begin position="366"/>
        <end position="387"/>
    </location>
</feature>
<dbReference type="PANTHER" id="PTHR23508">
    <property type="entry name" value="CARBOXYLIC ACID TRANSPORTER PROTEIN HOMOLOG"/>
    <property type="match status" value="1"/>
</dbReference>
<name>A0A6I4UXV1_9SPHN</name>
<feature type="transmembrane region" description="Helical" evidence="5">
    <location>
        <begin position="99"/>
        <end position="120"/>
    </location>
</feature>
<evidence type="ECO:0000256" key="2">
    <source>
        <dbReference type="ARBA" id="ARBA00022692"/>
    </source>
</evidence>
<dbReference type="Pfam" id="PF07690">
    <property type="entry name" value="MFS_1"/>
    <property type="match status" value="1"/>
</dbReference>
<dbReference type="InterPro" id="IPR020846">
    <property type="entry name" value="MFS_dom"/>
</dbReference>
<evidence type="ECO:0000256" key="4">
    <source>
        <dbReference type="ARBA" id="ARBA00023136"/>
    </source>
</evidence>
<feature type="transmembrane region" description="Helical" evidence="5">
    <location>
        <begin position="75"/>
        <end position="93"/>
    </location>
</feature>
<dbReference type="AlphaFoldDB" id="A0A6I4UXV1"/>
<gene>
    <name evidence="7" type="ORF">GRI75_10945</name>
</gene>
<proteinExistence type="predicted"/>
<dbReference type="PROSITE" id="PS50850">
    <property type="entry name" value="MFS"/>
    <property type="match status" value="1"/>
</dbReference>
<keyword evidence="8" id="KW-1185">Reference proteome</keyword>
<comment type="caution">
    <text evidence="7">The sequence shown here is derived from an EMBL/GenBank/DDBJ whole genome shotgun (WGS) entry which is preliminary data.</text>
</comment>
<evidence type="ECO:0000256" key="5">
    <source>
        <dbReference type="SAM" id="Phobius"/>
    </source>
</evidence>
<dbReference type="GO" id="GO:0046943">
    <property type="term" value="F:carboxylic acid transmembrane transporter activity"/>
    <property type="evidence" value="ECO:0007669"/>
    <property type="project" value="TreeGrafter"/>
</dbReference>
<dbReference type="OrthoDB" id="9800416at2"/>
<feature type="transmembrane region" description="Helical" evidence="5">
    <location>
        <begin position="251"/>
        <end position="270"/>
    </location>
</feature>
<feature type="domain" description="Major facilitator superfamily (MFS) profile" evidence="6">
    <location>
        <begin position="9"/>
        <end position="392"/>
    </location>
</feature>
<dbReference type="Proteomes" id="UP000469159">
    <property type="component" value="Unassembled WGS sequence"/>
</dbReference>
<reference evidence="7 8" key="1">
    <citation type="submission" date="2019-12" db="EMBL/GenBank/DDBJ databases">
        <title>Genomic-based taxomic classification of the family Erythrobacteraceae.</title>
        <authorList>
            <person name="Xu L."/>
        </authorList>
    </citation>
    <scope>NUCLEOTIDE SEQUENCE [LARGE SCALE GENOMIC DNA]</scope>
    <source>
        <strain evidence="7 8">MCCC 1K02066</strain>
    </source>
</reference>
<keyword evidence="3 5" id="KW-1133">Transmembrane helix</keyword>
<evidence type="ECO:0000259" key="6">
    <source>
        <dbReference type="PROSITE" id="PS50850"/>
    </source>
</evidence>
<dbReference type="RefSeq" id="WP_160747019.1">
    <property type="nucleotide sequence ID" value="NZ_WTYK01000006.1"/>
</dbReference>
<accession>A0A6I4UXV1</accession>
<sequence length="401" mass="40771">MTGTHRFLPLALLAVVMLIDGYDLNAMALAIPWLAPELGLAPTAFAVVQSADLLGLGIGALLVAPLGDRIGRKPIIVGGCFGIAVATLATGLSNDTTAFAIWRLLTGTALGACLANVSALSAELAPAGRRSTVMAIVSAGIAIGAMLAGFTAPEVVGLGSWRMLFFLPAALAFLLGLALMVVLQGGRPAHTRAPSAAKVPLVELLRPPLLFPLMVFAMTYMINAIALYMLVRWTPVLLPQAGFSVDLAARIQGLLQGGGLVVGIGLAFLLDRWKAGLTLALGYAVVAASLLAIWATPAQALTWGVLLLVAGGGITGIHTALMALSPKLFPSRVLSTAIGAAVAISRIGAIAAPVMGAALIDRGISPAGYFLALAIPVVICAGLVLLVPRAIRAGGAEPVTA</sequence>
<protein>
    <submittedName>
        <fullName evidence="7">MFS transporter</fullName>
    </submittedName>
</protein>
<dbReference type="InterPro" id="IPR011701">
    <property type="entry name" value="MFS"/>
</dbReference>
<evidence type="ECO:0000313" key="8">
    <source>
        <dbReference type="Proteomes" id="UP000469159"/>
    </source>
</evidence>